<feature type="compositionally biased region" description="Basic and acidic residues" evidence="1">
    <location>
        <begin position="53"/>
        <end position="64"/>
    </location>
</feature>
<proteinExistence type="predicted"/>
<feature type="compositionally biased region" description="Basic and acidic residues" evidence="1">
    <location>
        <begin position="94"/>
        <end position="112"/>
    </location>
</feature>
<evidence type="ECO:0000313" key="2">
    <source>
        <dbReference type="EMBL" id="GAA1394020.1"/>
    </source>
</evidence>
<dbReference type="Proteomes" id="UP001501414">
    <property type="component" value="Unassembled WGS sequence"/>
</dbReference>
<keyword evidence="3" id="KW-1185">Reference proteome</keyword>
<feature type="region of interest" description="Disordered" evidence="1">
    <location>
        <begin position="53"/>
        <end position="137"/>
    </location>
</feature>
<comment type="caution">
    <text evidence="2">The sequence shown here is derived from an EMBL/GenBank/DDBJ whole genome shotgun (WGS) entry which is preliminary data.</text>
</comment>
<evidence type="ECO:0000256" key="1">
    <source>
        <dbReference type="SAM" id="MobiDB-lite"/>
    </source>
</evidence>
<name>A0ABP4ISZ8_9PSEU</name>
<evidence type="ECO:0008006" key="4">
    <source>
        <dbReference type="Google" id="ProtNLM"/>
    </source>
</evidence>
<reference evidence="3" key="1">
    <citation type="journal article" date="2019" name="Int. J. Syst. Evol. Microbiol.">
        <title>The Global Catalogue of Microorganisms (GCM) 10K type strain sequencing project: providing services to taxonomists for standard genome sequencing and annotation.</title>
        <authorList>
            <consortium name="The Broad Institute Genomics Platform"/>
            <consortium name="The Broad Institute Genome Sequencing Center for Infectious Disease"/>
            <person name="Wu L."/>
            <person name="Ma J."/>
        </authorList>
    </citation>
    <scope>NUCLEOTIDE SEQUENCE [LARGE SCALE GENOMIC DNA]</scope>
    <source>
        <strain evidence="3">JCM 11896</strain>
    </source>
</reference>
<organism evidence="2 3">
    <name type="scientific">Pseudonocardia kongjuensis</name>
    <dbReference type="NCBI Taxonomy" id="102227"/>
    <lineage>
        <taxon>Bacteria</taxon>
        <taxon>Bacillati</taxon>
        <taxon>Actinomycetota</taxon>
        <taxon>Actinomycetes</taxon>
        <taxon>Pseudonocardiales</taxon>
        <taxon>Pseudonocardiaceae</taxon>
        <taxon>Pseudonocardia</taxon>
    </lineage>
</organism>
<feature type="compositionally biased region" description="Basic residues" evidence="1">
    <location>
        <begin position="122"/>
        <end position="137"/>
    </location>
</feature>
<dbReference type="RefSeq" id="WP_344025011.1">
    <property type="nucleotide sequence ID" value="NZ_BAAAJK010000025.1"/>
</dbReference>
<evidence type="ECO:0000313" key="3">
    <source>
        <dbReference type="Proteomes" id="UP001501414"/>
    </source>
</evidence>
<gene>
    <name evidence="2" type="ORF">GCM10009613_41490</name>
</gene>
<accession>A0ABP4ISZ8</accession>
<protein>
    <recommendedName>
        <fullName evidence="4">Secreted protein</fullName>
    </recommendedName>
</protein>
<feature type="compositionally biased region" description="Low complexity" evidence="1">
    <location>
        <begin position="66"/>
        <end position="93"/>
    </location>
</feature>
<sequence length="137" mass="14903">MAGVAWAALAGWVLAAALLLLAHRRIEQLQRADTARKWDLLALRAELGALRGELRPGEPVREVDAADPVVGAGVPDPAGSAAPPGRRAGPTEARTTEARTTEARTTEARTTEARTTGPTAWRRSHRRPARRDRRRTY</sequence>
<dbReference type="EMBL" id="BAAAJK010000025">
    <property type="protein sequence ID" value="GAA1394020.1"/>
    <property type="molecule type" value="Genomic_DNA"/>
</dbReference>